<accession>A0A1W6NW88</accession>
<dbReference type="KEGG" id="kro:BVG79_00282"/>
<reference evidence="1 6" key="1">
    <citation type="submission" date="2017-02" db="EMBL/GenBank/DDBJ databases">
        <title>Ketogulonicigenium robustum SPU B003 Genome sequencing and assembly.</title>
        <authorList>
            <person name="Li Y."/>
            <person name="Liu L."/>
            <person name="Wang C."/>
            <person name="Zhang M."/>
            <person name="Zhang T."/>
            <person name="Zhang Y."/>
        </authorList>
    </citation>
    <scope>NUCLEOTIDE SEQUENCE [LARGE SCALE GENOMIC DNA]</scope>
    <source>
        <strain evidence="1 6">SPU_B003</strain>
    </source>
</reference>
<proteinExistence type="predicted"/>
<dbReference type="EMBL" id="CP019937">
    <property type="protein sequence ID" value="ARO13503.1"/>
    <property type="molecule type" value="Genomic_DNA"/>
</dbReference>
<dbReference type="KEGG" id="kro:BVG79_00143"/>
<evidence type="ECO:0000313" key="2">
    <source>
        <dbReference type="EMBL" id="ARO13503.1"/>
    </source>
</evidence>
<name>A0A1W6NW88_9RHOB</name>
<evidence type="ECO:0000313" key="3">
    <source>
        <dbReference type="EMBL" id="ARO13642.1"/>
    </source>
</evidence>
<dbReference type="EMBL" id="CP019937">
    <property type="protein sequence ID" value="ARO13826.1"/>
    <property type="molecule type" value="Genomic_DNA"/>
</dbReference>
<organism evidence="1 6">
    <name type="scientific">Ketogulonicigenium robustum</name>
    <dbReference type="NCBI Taxonomy" id="92947"/>
    <lineage>
        <taxon>Bacteria</taxon>
        <taxon>Pseudomonadati</taxon>
        <taxon>Pseudomonadota</taxon>
        <taxon>Alphaproteobacteria</taxon>
        <taxon>Rhodobacterales</taxon>
        <taxon>Roseobacteraceae</taxon>
        <taxon>Ketogulonicigenium</taxon>
    </lineage>
</organism>
<dbReference type="KEGG" id="kro:BVG79_00472"/>
<sequence length="45" mass="5496">MVQVEKSNDARMGLTREEYRALRTPSARKYYSCCIMVLYWTYIWL</sequence>
<evidence type="ECO:0000313" key="6">
    <source>
        <dbReference type="Proteomes" id="UP000242447"/>
    </source>
</evidence>
<dbReference type="Proteomes" id="UP000242447">
    <property type="component" value="Chromosome"/>
</dbReference>
<evidence type="ECO:0000313" key="1">
    <source>
        <dbReference type="EMBL" id="ARO13390.1"/>
    </source>
</evidence>
<dbReference type="AlphaFoldDB" id="A0A1W6NW88"/>
<protein>
    <submittedName>
        <fullName evidence="1">Uncharacterized protein</fullName>
    </submittedName>
</protein>
<keyword evidence="6" id="KW-1185">Reference proteome</keyword>
<dbReference type="KEGG" id="kro:BVG79_00497"/>
<evidence type="ECO:0000313" key="4">
    <source>
        <dbReference type="EMBL" id="ARO13826.1"/>
    </source>
</evidence>
<gene>
    <name evidence="1" type="ORF">BVG79_00028</name>
    <name evidence="2" type="ORF">BVG79_00143</name>
    <name evidence="3" type="ORF">BVG79_00282</name>
    <name evidence="4" type="ORF">BVG79_00472</name>
    <name evidence="5" type="ORF">BVG79_00497</name>
</gene>
<dbReference type="EMBL" id="CP019937">
    <property type="protein sequence ID" value="ARO13642.1"/>
    <property type="molecule type" value="Genomic_DNA"/>
</dbReference>
<dbReference type="KEGG" id="kro:BVG79_00028"/>
<dbReference type="EMBL" id="CP019937">
    <property type="protein sequence ID" value="ARO13851.1"/>
    <property type="molecule type" value="Genomic_DNA"/>
</dbReference>
<dbReference type="EMBL" id="CP019937">
    <property type="protein sequence ID" value="ARO13390.1"/>
    <property type="molecule type" value="Genomic_DNA"/>
</dbReference>
<evidence type="ECO:0000313" key="5">
    <source>
        <dbReference type="EMBL" id="ARO13851.1"/>
    </source>
</evidence>